<organism evidence="2 3">
    <name type="scientific">Massariosphaeria phaeospora</name>
    <dbReference type="NCBI Taxonomy" id="100035"/>
    <lineage>
        <taxon>Eukaryota</taxon>
        <taxon>Fungi</taxon>
        <taxon>Dikarya</taxon>
        <taxon>Ascomycota</taxon>
        <taxon>Pezizomycotina</taxon>
        <taxon>Dothideomycetes</taxon>
        <taxon>Pleosporomycetidae</taxon>
        <taxon>Pleosporales</taxon>
        <taxon>Pleosporales incertae sedis</taxon>
        <taxon>Massariosphaeria</taxon>
    </lineage>
</organism>
<dbReference type="EMBL" id="JAADJZ010000031">
    <property type="protein sequence ID" value="KAF2865790.1"/>
    <property type="molecule type" value="Genomic_DNA"/>
</dbReference>
<proteinExistence type="predicted"/>
<evidence type="ECO:0000313" key="3">
    <source>
        <dbReference type="Proteomes" id="UP000481861"/>
    </source>
</evidence>
<dbReference type="Proteomes" id="UP000481861">
    <property type="component" value="Unassembled WGS sequence"/>
</dbReference>
<evidence type="ECO:0000256" key="1">
    <source>
        <dbReference type="SAM" id="SignalP"/>
    </source>
</evidence>
<feature type="signal peptide" evidence="1">
    <location>
        <begin position="1"/>
        <end position="25"/>
    </location>
</feature>
<keyword evidence="1" id="KW-0732">Signal</keyword>
<dbReference type="AlphaFoldDB" id="A0A7C8I5N9"/>
<reference evidence="2 3" key="1">
    <citation type="submission" date="2020-01" db="EMBL/GenBank/DDBJ databases">
        <authorList>
            <consortium name="DOE Joint Genome Institute"/>
            <person name="Haridas S."/>
            <person name="Albert R."/>
            <person name="Binder M."/>
            <person name="Bloem J."/>
            <person name="Labutti K."/>
            <person name="Salamov A."/>
            <person name="Andreopoulos B."/>
            <person name="Baker S.E."/>
            <person name="Barry K."/>
            <person name="Bills G."/>
            <person name="Bluhm B.H."/>
            <person name="Cannon C."/>
            <person name="Castanera R."/>
            <person name="Culley D.E."/>
            <person name="Daum C."/>
            <person name="Ezra D."/>
            <person name="Gonzalez J.B."/>
            <person name="Henrissat B."/>
            <person name="Kuo A."/>
            <person name="Liang C."/>
            <person name="Lipzen A."/>
            <person name="Lutzoni F."/>
            <person name="Magnuson J."/>
            <person name="Mondo S."/>
            <person name="Nolan M."/>
            <person name="Ohm R."/>
            <person name="Pangilinan J."/>
            <person name="Park H.-J.H."/>
            <person name="Ramirez L."/>
            <person name="Alfaro M."/>
            <person name="Sun H."/>
            <person name="Tritt A."/>
            <person name="Yoshinaga Y."/>
            <person name="Zwiers L.-H.L."/>
            <person name="Turgeon B.G."/>
            <person name="Goodwin S.B."/>
            <person name="Spatafora J.W."/>
            <person name="Crous P.W."/>
            <person name="Grigoriev I.V."/>
        </authorList>
    </citation>
    <scope>NUCLEOTIDE SEQUENCE [LARGE SCALE GENOMIC DNA]</scope>
    <source>
        <strain evidence="2 3">CBS 611.86</strain>
    </source>
</reference>
<gene>
    <name evidence="2" type="ORF">BDV95DRAFT_585900</name>
</gene>
<protein>
    <recommendedName>
        <fullName evidence="4">Secreted protein</fullName>
    </recommendedName>
</protein>
<keyword evidence="3" id="KW-1185">Reference proteome</keyword>
<evidence type="ECO:0008006" key="4">
    <source>
        <dbReference type="Google" id="ProtNLM"/>
    </source>
</evidence>
<comment type="caution">
    <text evidence="2">The sequence shown here is derived from an EMBL/GenBank/DDBJ whole genome shotgun (WGS) entry which is preliminary data.</text>
</comment>
<accession>A0A7C8I5N9</accession>
<evidence type="ECO:0000313" key="2">
    <source>
        <dbReference type="EMBL" id="KAF2865790.1"/>
    </source>
</evidence>
<sequence length="121" mass="14038">MHLITSGKCLFLCFFLGLTKRPLLSNHQILGCALLRKISRDRDTERERLFLDPFTPYAALGRCLHRREGVCFRDLFATIIMVRVLPLDCCRDRAMRYKDRYDRVATSRGLILPLARYSGGD</sequence>
<feature type="chain" id="PRO_5028846627" description="Secreted protein" evidence="1">
    <location>
        <begin position="26"/>
        <end position="121"/>
    </location>
</feature>
<name>A0A7C8I5N9_9PLEO</name>